<evidence type="ECO:0000313" key="1">
    <source>
        <dbReference type="EMBL" id="CUQ37719.1"/>
    </source>
</evidence>
<reference evidence="1 2" key="1">
    <citation type="submission" date="2015-09" db="EMBL/GenBank/DDBJ databases">
        <authorList>
            <consortium name="Pathogen Informatics"/>
        </authorList>
    </citation>
    <scope>NUCLEOTIDE SEQUENCE [LARGE SCALE GENOMIC DNA]</scope>
    <source>
        <strain evidence="1 2">2789STDY5834948</strain>
    </source>
</reference>
<dbReference type="AlphaFoldDB" id="A0A174W3E6"/>
<protein>
    <submittedName>
        <fullName evidence="1">Uncharacterized protein</fullName>
    </submittedName>
</protein>
<evidence type="ECO:0000313" key="2">
    <source>
        <dbReference type="Proteomes" id="UP000095332"/>
    </source>
</evidence>
<organism evidence="1 2">
    <name type="scientific">Parabacteroides distasonis</name>
    <dbReference type="NCBI Taxonomy" id="823"/>
    <lineage>
        <taxon>Bacteria</taxon>
        <taxon>Pseudomonadati</taxon>
        <taxon>Bacteroidota</taxon>
        <taxon>Bacteroidia</taxon>
        <taxon>Bacteroidales</taxon>
        <taxon>Tannerellaceae</taxon>
        <taxon>Parabacteroides</taxon>
    </lineage>
</organism>
<dbReference type="EMBL" id="CZBM01000010">
    <property type="protein sequence ID" value="CUQ37719.1"/>
    <property type="molecule type" value="Genomic_DNA"/>
</dbReference>
<proteinExistence type="predicted"/>
<accession>A0A174W3E6</accession>
<name>A0A174W3E6_PARDI</name>
<sequence length="175" mass="20059">MRSSRTRKEITDAYGRYIQRISLRQLWQRLYLKIKIMNLNITPTDKISEELAAIDAFLNITMSEDVQEAVLRGNDLAVYIARTGKLLADAKYHLNGKKKSEVFDTLRETASRAGATSKAINAIIDSLCKDEQYLVDWCDRLNRTATHQLEWCRTIISKAKAEMALAPQSYNNPKF</sequence>
<dbReference type="Proteomes" id="UP000095332">
    <property type="component" value="Unassembled WGS sequence"/>
</dbReference>
<gene>
    <name evidence="1" type="ORF">ERS852560_02487</name>
</gene>